<protein>
    <recommendedName>
        <fullName evidence="3">Sulfotransferase family protein</fullName>
    </recommendedName>
</protein>
<sequence>MPAEEKSILVKALTNPLGAWRRARNELQDYLEETGLALSDSQSTIINQKEIRIVGLMRSGNHAITNWIRQQQPGQTQYLNNIPWGKNPYQHFYERHLEYNKHPKTIRKLKQNARGKLPKCDCLFYSYEDYSLQQVSNPEFEANHDRYFGQTLQRYDVMIIRDPFNLMASRFKSGFIEVQAPGKTAIDLWLEYAREYLGETQYLNQEKICVNYNQWTRDRNYRERLAQQLGLEFSDAGFNQVKSQGGGSSFEGQELDGQASKMDVLNRWKVYEDDPSYREVFSDPKVFEYSEKIFGELPETDRLRIN</sequence>
<dbReference type="Proteomes" id="UP001232992">
    <property type="component" value="Unassembled WGS sequence"/>
</dbReference>
<dbReference type="Gene3D" id="3.40.50.300">
    <property type="entry name" value="P-loop containing nucleotide triphosphate hydrolases"/>
    <property type="match status" value="1"/>
</dbReference>
<reference evidence="1 2" key="1">
    <citation type="submission" date="2023-01" db="EMBL/GenBank/DDBJ databases">
        <title>Novel diversity within Roseofilum (Cyanobacteria; Desertifilaceae) from marine benthic mats with descriptions of four novel species.</title>
        <authorList>
            <person name="Wang Y."/>
            <person name="Berthold D.E."/>
            <person name="Hu J."/>
            <person name="Lefler F.W."/>
            <person name="Laughinghouse H.D. IV."/>
        </authorList>
    </citation>
    <scope>NUCLEOTIDE SEQUENCE [LARGE SCALE GENOMIC DNA]</scope>
    <source>
        <strain evidence="1 2">BLCC-M143</strain>
    </source>
</reference>
<organism evidence="1 2">
    <name type="scientific">Roseofilum casamattae BLCC-M143</name>
    <dbReference type="NCBI Taxonomy" id="3022442"/>
    <lineage>
        <taxon>Bacteria</taxon>
        <taxon>Bacillati</taxon>
        <taxon>Cyanobacteriota</taxon>
        <taxon>Cyanophyceae</taxon>
        <taxon>Desertifilales</taxon>
        <taxon>Desertifilaceae</taxon>
        <taxon>Roseofilum</taxon>
        <taxon>Roseofilum casamattae</taxon>
    </lineage>
</organism>
<evidence type="ECO:0000313" key="1">
    <source>
        <dbReference type="EMBL" id="MDJ1183533.1"/>
    </source>
</evidence>
<dbReference type="InterPro" id="IPR027417">
    <property type="entry name" value="P-loop_NTPase"/>
</dbReference>
<dbReference type="EMBL" id="JAQOSQ010000008">
    <property type="protein sequence ID" value="MDJ1183533.1"/>
    <property type="molecule type" value="Genomic_DNA"/>
</dbReference>
<name>A0ABT7BZ30_9CYAN</name>
<dbReference type="RefSeq" id="WP_283758187.1">
    <property type="nucleotide sequence ID" value="NZ_JAQOSQ010000008.1"/>
</dbReference>
<evidence type="ECO:0000313" key="2">
    <source>
        <dbReference type="Proteomes" id="UP001232992"/>
    </source>
</evidence>
<proteinExistence type="predicted"/>
<gene>
    <name evidence="1" type="ORF">PMH09_10015</name>
</gene>
<evidence type="ECO:0008006" key="3">
    <source>
        <dbReference type="Google" id="ProtNLM"/>
    </source>
</evidence>
<accession>A0ABT7BZ30</accession>
<keyword evidence="2" id="KW-1185">Reference proteome</keyword>
<dbReference type="SUPFAM" id="SSF52540">
    <property type="entry name" value="P-loop containing nucleoside triphosphate hydrolases"/>
    <property type="match status" value="1"/>
</dbReference>
<comment type="caution">
    <text evidence="1">The sequence shown here is derived from an EMBL/GenBank/DDBJ whole genome shotgun (WGS) entry which is preliminary data.</text>
</comment>